<protein>
    <submittedName>
        <fullName evidence="1">Uncharacterized protein</fullName>
    </submittedName>
</protein>
<name>A0A286U4K2_9BACT</name>
<dbReference type="Proteomes" id="UP000218542">
    <property type="component" value="Unassembled WGS sequence"/>
</dbReference>
<accession>A0A286U4K2</accession>
<dbReference type="AlphaFoldDB" id="A0A286U4K2"/>
<proteinExistence type="predicted"/>
<evidence type="ECO:0000313" key="1">
    <source>
        <dbReference type="EMBL" id="GAX63057.1"/>
    </source>
</evidence>
<comment type="caution">
    <text evidence="1">The sequence shown here is derived from an EMBL/GenBank/DDBJ whole genome shotgun (WGS) entry which is preliminary data.</text>
</comment>
<organism evidence="1 2">
    <name type="scientific">Candidatus Scalindua japonica</name>
    <dbReference type="NCBI Taxonomy" id="1284222"/>
    <lineage>
        <taxon>Bacteria</taxon>
        <taxon>Pseudomonadati</taxon>
        <taxon>Planctomycetota</taxon>
        <taxon>Candidatus Brocadiia</taxon>
        <taxon>Candidatus Brocadiales</taxon>
        <taxon>Candidatus Scalinduaceae</taxon>
        <taxon>Candidatus Scalindua</taxon>
    </lineage>
</organism>
<keyword evidence="2" id="KW-1185">Reference proteome</keyword>
<sequence length="316" mass="35531">MLLNLVRLKYRDSPYFLEVASVTTSLSVETNVGIDAIIPFSKAHNTLEPGLGFKESTKPTITYTPLRGEDFLKSVLSPISLDAILLMTQSGWSIERVFGVCIERINDLNNASRASGPTPEKAPKYKEFRVLLKLLRQLQLEGLVEMGPGLDVNTKNLILLFKQGHNCENEIIEIKSLLNVTQQSNQFSISTNFLYTKENQLNMRARSIISVLFYLSQNIDIPEEHKKAGLITVTKTQGGEEFNWGETPGGMLFKVRFSKQKPRNAFISVPYRGAWFYIADNDLCSKSTFLLLKQLFSLQSGQRKYIGPSLTLPVGD</sequence>
<reference evidence="1 2" key="1">
    <citation type="journal article" date="2017" name="Environ. Microbiol. Rep.">
        <title>Genetic diversity of marine anaerobic ammonium-oxidizing bacteria as revealed by genomic and proteomic analyses of 'Candidatus Scalindua japonica'.</title>
        <authorList>
            <person name="Oshiki M."/>
            <person name="Mizuto K."/>
            <person name="Kimura Z."/>
            <person name="Kindaichi T."/>
            <person name="Satoh H."/>
            <person name="Okabe S."/>
        </authorList>
    </citation>
    <scope>NUCLEOTIDE SEQUENCE [LARGE SCALE GENOMIC DNA]</scope>
    <source>
        <strain evidence="2">husup-a2</strain>
    </source>
</reference>
<gene>
    <name evidence="1" type="ORF">SCALIN_C47_0028</name>
</gene>
<evidence type="ECO:0000313" key="2">
    <source>
        <dbReference type="Proteomes" id="UP000218542"/>
    </source>
</evidence>
<dbReference type="EMBL" id="BAOS01000047">
    <property type="protein sequence ID" value="GAX63057.1"/>
    <property type="molecule type" value="Genomic_DNA"/>
</dbReference>